<feature type="coiled-coil region" evidence="1">
    <location>
        <begin position="203"/>
        <end position="258"/>
    </location>
</feature>
<keyword evidence="1" id="KW-0175">Coiled coil</keyword>
<dbReference type="Pfam" id="PF00078">
    <property type="entry name" value="RVT_1"/>
    <property type="match status" value="1"/>
</dbReference>
<feature type="compositionally biased region" description="Low complexity" evidence="2">
    <location>
        <begin position="78"/>
        <end position="91"/>
    </location>
</feature>
<feature type="compositionally biased region" description="Polar residues" evidence="2">
    <location>
        <begin position="134"/>
        <end position="158"/>
    </location>
</feature>
<keyword evidence="5" id="KW-1185">Reference proteome</keyword>
<dbReference type="InterPro" id="IPR000477">
    <property type="entry name" value="RT_dom"/>
</dbReference>
<evidence type="ECO:0000256" key="1">
    <source>
        <dbReference type="SAM" id="Coils"/>
    </source>
</evidence>
<evidence type="ECO:0000313" key="4">
    <source>
        <dbReference type="EMBL" id="UYV74537.1"/>
    </source>
</evidence>
<organism evidence="4 5">
    <name type="scientific">Cordylochernes scorpioides</name>
    <dbReference type="NCBI Taxonomy" id="51811"/>
    <lineage>
        <taxon>Eukaryota</taxon>
        <taxon>Metazoa</taxon>
        <taxon>Ecdysozoa</taxon>
        <taxon>Arthropoda</taxon>
        <taxon>Chelicerata</taxon>
        <taxon>Arachnida</taxon>
        <taxon>Pseudoscorpiones</taxon>
        <taxon>Cheliferoidea</taxon>
        <taxon>Chernetidae</taxon>
        <taxon>Cordylochernes</taxon>
    </lineage>
</organism>
<proteinExistence type="predicted"/>
<dbReference type="PROSITE" id="PS50878">
    <property type="entry name" value="RT_POL"/>
    <property type="match status" value="1"/>
</dbReference>
<dbReference type="EMBL" id="CP092874">
    <property type="protein sequence ID" value="UYV74537.1"/>
    <property type="molecule type" value="Genomic_DNA"/>
</dbReference>
<accession>A0ABY6L2W7</accession>
<reference evidence="4 5" key="1">
    <citation type="submission" date="2022-01" db="EMBL/GenBank/DDBJ databases">
        <title>A chromosomal length assembly of Cordylochernes scorpioides.</title>
        <authorList>
            <person name="Zeh D."/>
            <person name="Zeh J."/>
        </authorList>
    </citation>
    <scope>NUCLEOTIDE SEQUENCE [LARGE SCALE GENOMIC DNA]</scope>
    <source>
        <strain evidence="4">IN4F17</strain>
        <tissue evidence="4">Whole Body</tissue>
    </source>
</reference>
<name>A0ABY6L2W7_9ARAC</name>
<dbReference type="PANTHER" id="PTHR19446">
    <property type="entry name" value="REVERSE TRANSCRIPTASES"/>
    <property type="match status" value="1"/>
</dbReference>
<dbReference type="InterPro" id="IPR036691">
    <property type="entry name" value="Endo/exonu/phosph_ase_sf"/>
</dbReference>
<evidence type="ECO:0000256" key="2">
    <source>
        <dbReference type="SAM" id="MobiDB-lite"/>
    </source>
</evidence>
<sequence>MQIILYDECLKKCKKKCEANCRRKCKPWNKKCLKPCLKKCKPTCIDECTKPTDSEESSSVTAESSTSPYSESTCTPGSSDSLESSSFSASSTMTPFPPEKTTKPKKTTRPPKPTRPRKTTKPSRTTKESTTSSQFISETCSTFTDLGSTSPISSTYSTDSREYSESPSSPKMSKQTTLETSLDRDKEIKDLINALTKRLDNWGERLESRLSAIDDRVENINQRLQQLEESSAVRKAALSQNSKKIKDLEDQLEYLDAKSRERNLIFYGIEQDINEDCRERIRRVIEENMRTTEKINITHIDYHMSEGNEVLIAGDINIRIGNAGGFHNPLKLNSLLNKYRKSKDLISSKLSEKLISFTDSNSITIANGRTKGDTHGSFTFISERGSSVLDYFMYTHGLTQIISDMWIEELSYSDHLPIVLQINTGYEAIKSSYKNEILTRKFIWTKENVEMLKHNLSDIEVGNETDINTETANFTKQIYTAMESANIIKFAKRRHQLSKPWYDKDCYIMKKTTKDKNAKDPKSFWNAIASFRKKPIIQGEIDIKEWFLFYKNLLNKENKEVTFTLNQMIGWKDPDLDAEITLEEIHDVVKKLANGKAVGLDGIPNELLKNLPIPTLTKLKNLFNKIMSTEKYPQLWTNSIVHPIYKSGDKNNPTNYRGIALCSNISKLFTTILRNRLNNWIEKREIILENQAGFRKNRSCTDHIILLNSLIQLSLRRKRGKLYVFFVDLTKAFDTVPHDLLWQKLHKMGISNKFVMLIKNFYQEAKITIRWKGQYSNNVKINSGVLQGESLSPLLFILYMADLIELYNNSALTGFHLPDFGVLHLLMYADDIAIIGESKINLQIKINLLKSYLDKNKLVLNENKSKIIVFRNGGRPARHENWYWGDTQLTVASNITYLGYPFTSTINSKKVALFYKAKANTAINATIRLIKKEKINSLKVALNLFDSVIKSILLYAAPVWAWDNTDIIDQLQNTFIKNFLNLPRYIPGYIVRLETGRISLTFTTIKLILKYFIRLQKMEDNRLPKLCWNRLKEISLMTKKPIGFCKNIMDIINHCGLTWLNYRLNYDDIQIELPNILKIKIEQLLQQDLAKLSLTKTYSNYRLLYDSFIPENYFSCNLSSALVSFIAQIRLMSTMIKENHIYAIKKEDLYCGLCGSQITDEIYHFIAECGDLEGERKKILKSLPRPHLNSIKLIKTVSDKKNWAIELFNFQKAVGNKIALIEERRTGAQ</sequence>
<gene>
    <name evidence="4" type="ORF">LAZ67_12000039</name>
</gene>
<dbReference type="InterPro" id="IPR043502">
    <property type="entry name" value="DNA/RNA_pol_sf"/>
</dbReference>
<feature type="compositionally biased region" description="Basic residues" evidence="2">
    <location>
        <begin position="103"/>
        <end position="121"/>
    </location>
</feature>
<feature type="domain" description="Reverse transcriptase" evidence="3">
    <location>
        <begin position="625"/>
        <end position="902"/>
    </location>
</feature>
<evidence type="ECO:0000313" key="5">
    <source>
        <dbReference type="Proteomes" id="UP001235939"/>
    </source>
</evidence>
<dbReference type="SUPFAM" id="SSF56219">
    <property type="entry name" value="DNase I-like"/>
    <property type="match status" value="1"/>
</dbReference>
<dbReference type="SUPFAM" id="SSF56672">
    <property type="entry name" value="DNA/RNA polymerases"/>
    <property type="match status" value="1"/>
</dbReference>
<dbReference type="Gene3D" id="3.60.10.10">
    <property type="entry name" value="Endonuclease/exonuclease/phosphatase"/>
    <property type="match status" value="1"/>
</dbReference>
<protein>
    <recommendedName>
        <fullName evidence="3">Reverse transcriptase domain-containing protein</fullName>
    </recommendedName>
</protein>
<feature type="region of interest" description="Disordered" evidence="2">
    <location>
        <begin position="49"/>
        <end position="181"/>
    </location>
</feature>
<dbReference type="Proteomes" id="UP001235939">
    <property type="component" value="Chromosome 12"/>
</dbReference>
<evidence type="ECO:0000259" key="3">
    <source>
        <dbReference type="PROSITE" id="PS50878"/>
    </source>
</evidence>
<dbReference type="CDD" id="cd01650">
    <property type="entry name" value="RT_nLTR_like"/>
    <property type="match status" value="1"/>
</dbReference>
<feature type="compositionally biased region" description="Polar residues" evidence="2">
    <location>
        <begin position="165"/>
        <end position="180"/>
    </location>
</feature>
<feature type="compositionally biased region" description="Low complexity" evidence="2">
    <location>
        <begin position="57"/>
        <end position="70"/>
    </location>
</feature>